<gene>
    <name evidence="8" type="ORF">AMETH_3019</name>
</gene>
<sequence length="102" mass="10932">MLELADPDLPLLLRGAHHRPLGFTPAGTLETSIPILMFCVAYGLSMDYEVFVTSRIREEYLRTGDTNGSVAAGAQRSAPLVTTAAAILALSSRPTRPAAWCT</sequence>
<evidence type="ECO:0000256" key="3">
    <source>
        <dbReference type="ARBA" id="ARBA00022475"/>
    </source>
</evidence>
<dbReference type="Pfam" id="PF03176">
    <property type="entry name" value="MMPL"/>
    <property type="match status" value="1"/>
</dbReference>
<evidence type="ECO:0000256" key="6">
    <source>
        <dbReference type="ARBA" id="ARBA00023136"/>
    </source>
</evidence>
<dbReference type="EMBL" id="CP009110">
    <property type="protein sequence ID" value="AIJ23111.1"/>
    <property type="molecule type" value="Genomic_DNA"/>
</dbReference>
<keyword evidence="6" id="KW-0472">Membrane</keyword>
<evidence type="ECO:0000259" key="7">
    <source>
        <dbReference type="Pfam" id="PF03176"/>
    </source>
</evidence>
<name>A0A076MVT5_AMYME</name>
<feature type="domain" description="Membrane transport protein MMPL" evidence="7">
    <location>
        <begin position="27"/>
        <end position="90"/>
    </location>
</feature>
<dbReference type="PATRIC" id="fig|1068978.7.peg.3220"/>
<proteinExistence type="inferred from homology"/>
<dbReference type="RefSeq" id="WP_223843155.1">
    <property type="nucleotide sequence ID" value="NZ_AQUL01000002.1"/>
</dbReference>
<dbReference type="PANTHER" id="PTHR33406:SF11">
    <property type="entry name" value="MEMBRANE PROTEIN SCO6666-RELATED"/>
    <property type="match status" value="1"/>
</dbReference>
<dbReference type="Proteomes" id="UP000062973">
    <property type="component" value="Chromosome"/>
</dbReference>
<dbReference type="InterPro" id="IPR004869">
    <property type="entry name" value="MMPL_dom"/>
</dbReference>
<organism evidence="8 9">
    <name type="scientific">Amycolatopsis methanolica 239</name>
    <dbReference type="NCBI Taxonomy" id="1068978"/>
    <lineage>
        <taxon>Bacteria</taxon>
        <taxon>Bacillati</taxon>
        <taxon>Actinomycetota</taxon>
        <taxon>Actinomycetes</taxon>
        <taxon>Pseudonocardiales</taxon>
        <taxon>Pseudonocardiaceae</taxon>
        <taxon>Amycolatopsis</taxon>
        <taxon>Amycolatopsis methanolica group</taxon>
    </lineage>
</organism>
<dbReference type="Gene3D" id="1.20.1640.10">
    <property type="entry name" value="Multidrug efflux transporter AcrB transmembrane domain"/>
    <property type="match status" value="1"/>
</dbReference>
<dbReference type="PANTHER" id="PTHR33406">
    <property type="entry name" value="MEMBRANE PROTEIN MJ1562-RELATED"/>
    <property type="match status" value="1"/>
</dbReference>
<keyword evidence="3" id="KW-1003">Cell membrane</keyword>
<evidence type="ECO:0000256" key="4">
    <source>
        <dbReference type="ARBA" id="ARBA00022692"/>
    </source>
</evidence>
<dbReference type="GO" id="GO:0005886">
    <property type="term" value="C:plasma membrane"/>
    <property type="evidence" value="ECO:0007669"/>
    <property type="project" value="UniProtKB-SubCell"/>
</dbReference>
<evidence type="ECO:0000256" key="1">
    <source>
        <dbReference type="ARBA" id="ARBA00004651"/>
    </source>
</evidence>
<evidence type="ECO:0000256" key="5">
    <source>
        <dbReference type="ARBA" id="ARBA00022989"/>
    </source>
</evidence>
<accession>A0A076MVT5</accession>
<evidence type="ECO:0000313" key="8">
    <source>
        <dbReference type="EMBL" id="AIJ23111.1"/>
    </source>
</evidence>
<dbReference type="KEGG" id="amq:AMETH_3019"/>
<reference evidence="8 9" key="1">
    <citation type="submission" date="2014-07" db="EMBL/GenBank/DDBJ databases">
        <title>Whole Genome Sequence of the Amycolatopsis methanolica 239.</title>
        <authorList>
            <person name="Tang B."/>
        </authorList>
    </citation>
    <scope>NUCLEOTIDE SEQUENCE [LARGE SCALE GENOMIC DNA]</scope>
    <source>
        <strain evidence="8 9">239</strain>
    </source>
</reference>
<dbReference type="AlphaFoldDB" id="A0A076MVT5"/>
<evidence type="ECO:0000313" key="9">
    <source>
        <dbReference type="Proteomes" id="UP000062973"/>
    </source>
</evidence>
<keyword evidence="5" id="KW-1133">Transmembrane helix</keyword>
<dbReference type="InterPro" id="IPR050545">
    <property type="entry name" value="Mycobact_MmpL"/>
</dbReference>
<dbReference type="SUPFAM" id="SSF82866">
    <property type="entry name" value="Multidrug efflux transporter AcrB transmembrane domain"/>
    <property type="match status" value="1"/>
</dbReference>
<keyword evidence="9" id="KW-1185">Reference proteome</keyword>
<keyword evidence="4" id="KW-0812">Transmembrane</keyword>
<dbReference type="eggNOG" id="COG2409">
    <property type="taxonomic scope" value="Bacteria"/>
</dbReference>
<evidence type="ECO:0000256" key="2">
    <source>
        <dbReference type="ARBA" id="ARBA00010157"/>
    </source>
</evidence>
<comment type="similarity">
    <text evidence="2">Belongs to the resistance-nodulation-cell division (RND) (TC 2.A.6) family. MmpL subfamily.</text>
</comment>
<comment type="subcellular location">
    <subcellularLocation>
        <location evidence="1">Cell membrane</location>
        <topology evidence="1">Multi-pass membrane protein</topology>
    </subcellularLocation>
</comment>
<protein>
    <submittedName>
        <fullName evidence="8">Putative RND superfamily drug exporter</fullName>
    </submittedName>
</protein>
<dbReference type="HOGENOM" id="CLU_2271499_0_0_11"/>